<comment type="caution">
    <text evidence="2">The sequence shown here is derived from an EMBL/GenBank/DDBJ whole genome shotgun (WGS) entry which is preliminary data.</text>
</comment>
<organism evidence="2 3">
    <name type="scientific">Ameiurus melas</name>
    <name type="common">Black bullhead</name>
    <name type="synonym">Silurus melas</name>
    <dbReference type="NCBI Taxonomy" id="219545"/>
    <lineage>
        <taxon>Eukaryota</taxon>
        <taxon>Metazoa</taxon>
        <taxon>Chordata</taxon>
        <taxon>Craniata</taxon>
        <taxon>Vertebrata</taxon>
        <taxon>Euteleostomi</taxon>
        <taxon>Actinopterygii</taxon>
        <taxon>Neopterygii</taxon>
        <taxon>Teleostei</taxon>
        <taxon>Ostariophysi</taxon>
        <taxon>Siluriformes</taxon>
        <taxon>Ictaluridae</taxon>
        <taxon>Ameiurus</taxon>
    </lineage>
</organism>
<keyword evidence="1" id="KW-1133">Transmembrane helix</keyword>
<name>A0A7J6B1M3_AMEME</name>
<dbReference type="AlphaFoldDB" id="A0A7J6B1M3"/>
<sequence length="107" mass="11807">MLLAHTPLFEPALRFLSATVCSSAQFSASCSFPGSFTASLYFSFSGARFCPSFLVSLFFFVLFWVFFIFISFLLSFSPSFSELKPIAMVTGLLQLLVVIPCLLYPGA</sequence>
<dbReference type="Proteomes" id="UP000593565">
    <property type="component" value="Unassembled WGS sequence"/>
</dbReference>
<feature type="transmembrane region" description="Helical" evidence="1">
    <location>
        <begin position="53"/>
        <end position="74"/>
    </location>
</feature>
<feature type="transmembrane region" description="Helical" evidence="1">
    <location>
        <begin position="86"/>
        <end position="105"/>
    </location>
</feature>
<evidence type="ECO:0008006" key="4">
    <source>
        <dbReference type="Google" id="ProtNLM"/>
    </source>
</evidence>
<evidence type="ECO:0000256" key="1">
    <source>
        <dbReference type="SAM" id="Phobius"/>
    </source>
</evidence>
<reference evidence="2 3" key="1">
    <citation type="submission" date="2020-02" db="EMBL/GenBank/DDBJ databases">
        <title>A chromosome-scale genome assembly of the black bullhead catfish (Ameiurus melas).</title>
        <authorList>
            <person name="Wen M."/>
            <person name="Zham M."/>
            <person name="Cabau C."/>
            <person name="Klopp C."/>
            <person name="Donnadieu C."/>
            <person name="Roques C."/>
            <person name="Bouchez O."/>
            <person name="Lampietro C."/>
            <person name="Jouanno E."/>
            <person name="Herpin A."/>
            <person name="Louis A."/>
            <person name="Berthelot C."/>
            <person name="Parey E."/>
            <person name="Roest-Crollius H."/>
            <person name="Braasch I."/>
            <person name="Postlethwait J."/>
            <person name="Robinson-Rechavi M."/>
            <person name="Echchiki A."/>
            <person name="Begum T."/>
            <person name="Montfort J."/>
            <person name="Schartl M."/>
            <person name="Bobe J."/>
            <person name="Guiguen Y."/>
        </authorList>
    </citation>
    <scope>NUCLEOTIDE SEQUENCE [LARGE SCALE GENOMIC DNA]</scope>
    <source>
        <strain evidence="2">M_S1</strain>
        <tissue evidence="2">Blood</tissue>
    </source>
</reference>
<proteinExistence type="predicted"/>
<feature type="non-terminal residue" evidence="2">
    <location>
        <position position="107"/>
    </location>
</feature>
<evidence type="ECO:0000313" key="3">
    <source>
        <dbReference type="Proteomes" id="UP000593565"/>
    </source>
</evidence>
<evidence type="ECO:0000313" key="2">
    <source>
        <dbReference type="EMBL" id="KAF4088993.1"/>
    </source>
</evidence>
<keyword evidence="1" id="KW-0812">Transmembrane</keyword>
<protein>
    <recommendedName>
        <fullName evidence="4">Transmembrane protein</fullName>
    </recommendedName>
</protein>
<keyword evidence="1" id="KW-0472">Membrane</keyword>
<accession>A0A7J6B1M3</accession>
<keyword evidence="3" id="KW-1185">Reference proteome</keyword>
<dbReference type="EMBL" id="JAAGNN010000005">
    <property type="protein sequence ID" value="KAF4088993.1"/>
    <property type="molecule type" value="Genomic_DNA"/>
</dbReference>
<gene>
    <name evidence="2" type="ORF">AMELA_G00061440</name>
</gene>